<evidence type="ECO:0000256" key="1">
    <source>
        <dbReference type="ARBA" id="ARBA00004417"/>
    </source>
</evidence>
<dbReference type="AlphaFoldDB" id="A0A4R6VWL3"/>
<proteinExistence type="inferred from homology"/>
<sequence length="334" mass="36557">MTITIETQTDQPLLELKDLRTHFHTFAGVVKAVNGVSFKIGAGEIMGLVGESGGGKSVVGFSILGLIESPGKIEGGEILFDGEDLAKASDERLREIRGRDISMVFQDPMTSLNPLHTVGDQMDEVLRLHSNLDADARKQACIKMLESVGISQAEERLKAYPHQFSGGMRQRVVIAIAMLAQPRLIIADEPTTALDVTIQSQILKLMRQQIADNGASMILVTHDLAVVSEMADHITVLYCGQVVEQGKTRDIIESPSHPYTRGLIDSIPDPTDRMARLNQIPGNVPDIRNLPKGCNFRARCPRAQDLCAEQEPTLKPQHNSLVSACHFPLQPGEK</sequence>
<dbReference type="SUPFAM" id="SSF52540">
    <property type="entry name" value="P-loop containing nucleoside triphosphate hydrolases"/>
    <property type="match status" value="1"/>
</dbReference>
<keyword evidence="6 9" id="KW-0067">ATP-binding</keyword>
<dbReference type="GO" id="GO:0015833">
    <property type="term" value="P:peptide transport"/>
    <property type="evidence" value="ECO:0007669"/>
    <property type="project" value="InterPro"/>
</dbReference>
<evidence type="ECO:0000256" key="4">
    <source>
        <dbReference type="ARBA" id="ARBA00022475"/>
    </source>
</evidence>
<dbReference type="Proteomes" id="UP000295391">
    <property type="component" value="Unassembled WGS sequence"/>
</dbReference>
<dbReference type="InterPro" id="IPR027417">
    <property type="entry name" value="P-loop_NTPase"/>
</dbReference>
<dbReference type="PROSITE" id="PS50893">
    <property type="entry name" value="ABC_TRANSPORTER_2"/>
    <property type="match status" value="1"/>
</dbReference>
<organism evidence="9 10">
    <name type="scientific">Maritalea mobilis</name>
    <dbReference type="NCBI Taxonomy" id="483324"/>
    <lineage>
        <taxon>Bacteria</taxon>
        <taxon>Pseudomonadati</taxon>
        <taxon>Pseudomonadota</taxon>
        <taxon>Alphaproteobacteria</taxon>
        <taxon>Hyphomicrobiales</taxon>
        <taxon>Devosiaceae</taxon>
        <taxon>Maritalea</taxon>
    </lineage>
</organism>
<evidence type="ECO:0000256" key="2">
    <source>
        <dbReference type="ARBA" id="ARBA00005417"/>
    </source>
</evidence>
<dbReference type="InterPro" id="IPR017871">
    <property type="entry name" value="ABC_transporter-like_CS"/>
</dbReference>
<feature type="domain" description="ABC transporter" evidence="8">
    <location>
        <begin position="14"/>
        <end position="264"/>
    </location>
</feature>
<dbReference type="GO" id="GO:0005524">
    <property type="term" value="F:ATP binding"/>
    <property type="evidence" value="ECO:0007669"/>
    <property type="project" value="UniProtKB-KW"/>
</dbReference>
<keyword evidence="4" id="KW-1003">Cell membrane</keyword>
<dbReference type="OrthoDB" id="9815712at2"/>
<accession>A0A4R6VWL3</accession>
<comment type="caution">
    <text evidence="9">The sequence shown here is derived from an EMBL/GenBank/DDBJ whole genome shotgun (WGS) entry which is preliminary data.</text>
</comment>
<evidence type="ECO:0000256" key="5">
    <source>
        <dbReference type="ARBA" id="ARBA00022741"/>
    </source>
</evidence>
<evidence type="ECO:0000256" key="7">
    <source>
        <dbReference type="ARBA" id="ARBA00023136"/>
    </source>
</evidence>
<comment type="similarity">
    <text evidence="2">Belongs to the ABC transporter superfamily.</text>
</comment>
<dbReference type="GO" id="GO:0005886">
    <property type="term" value="C:plasma membrane"/>
    <property type="evidence" value="ECO:0007669"/>
    <property type="project" value="UniProtKB-SubCell"/>
</dbReference>
<dbReference type="NCBIfam" id="TIGR01727">
    <property type="entry name" value="oligo_HPY"/>
    <property type="match status" value="1"/>
</dbReference>
<keyword evidence="3" id="KW-0813">Transport</keyword>
<reference evidence="9 10" key="1">
    <citation type="submission" date="2019-03" db="EMBL/GenBank/DDBJ databases">
        <title>Genomic Encyclopedia of Type Strains, Phase III (KMG-III): the genomes of soil and plant-associated and newly described type strains.</title>
        <authorList>
            <person name="Whitman W."/>
        </authorList>
    </citation>
    <scope>NUCLEOTIDE SEQUENCE [LARGE SCALE GENOMIC DNA]</scope>
    <source>
        <strain evidence="9 10">CGMCC 1.7002</strain>
    </source>
</reference>
<dbReference type="CDD" id="cd03257">
    <property type="entry name" value="ABC_NikE_OppD_transporters"/>
    <property type="match status" value="1"/>
</dbReference>
<dbReference type="Pfam" id="PF08352">
    <property type="entry name" value="oligo_HPY"/>
    <property type="match status" value="1"/>
</dbReference>
<dbReference type="PANTHER" id="PTHR43297">
    <property type="entry name" value="OLIGOPEPTIDE TRANSPORT ATP-BINDING PROTEIN APPD"/>
    <property type="match status" value="1"/>
</dbReference>
<evidence type="ECO:0000313" key="9">
    <source>
        <dbReference type="EMBL" id="TDQ67246.1"/>
    </source>
</evidence>
<dbReference type="InterPro" id="IPR050388">
    <property type="entry name" value="ABC_Ni/Peptide_Import"/>
</dbReference>
<dbReference type="GO" id="GO:0016887">
    <property type="term" value="F:ATP hydrolysis activity"/>
    <property type="evidence" value="ECO:0007669"/>
    <property type="project" value="InterPro"/>
</dbReference>
<evidence type="ECO:0000259" key="8">
    <source>
        <dbReference type="PROSITE" id="PS50893"/>
    </source>
</evidence>
<keyword evidence="5" id="KW-0547">Nucleotide-binding</keyword>
<dbReference type="PROSITE" id="PS00211">
    <property type="entry name" value="ABC_TRANSPORTER_1"/>
    <property type="match status" value="1"/>
</dbReference>
<keyword evidence="10" id="KW-1185">Reference proteome</keyword>
<protein>
    <submittedName>
        <fullName evidence="9">Peptide/nickel transport system ATP-binding protein</fullName>
    </submittedName>
</protein>
<dbReference type="SMART" id="SM00382">
    <property type="entry name" value="AAA"/>
    <property type="match status" value="1"/>
</dbReference>
<name>A0A4R6VWL3_9HYPH</name>
<dbReference type="Gene3D" id="3.40.50.300">
    <property type="entry name" value="P-loop containing nucleotide triphosphate hydrolases"/>
    <property type="match status" value="1"/>
</dbReference>
<dbReference type="InterPro" id="IPR003593">
    <property type="entry name" value="AAA+_ATPase"/>
</dbReference>
<dbReference type="FunFam" id="3.40.50.300:FF:000016">
    <property type="entry name" value="Oligopeptide ABC transporter ATP-binding component"/>
    <property type="match status" value="1"/>
</dbReference>
<dbReference type="RefSeq" id="WP_133571872.1">
    <property type="nucleotide sequence ID" value="NZ_SNYR01000001.1"/>
</dbReference>
<evidence type="ECO:0000256" key="6">
    <source>
        <dbReference type="ARBA" id="ARBA00022840"/>
    </source>
</evidence>
<dbReference type="EMBL" id="SNYR01000001">
    <property type="protein sequence ID" value="TDQ67246.1"/>
    <property type="molecule type" value="Genomic_DNA"/>
</dbReference>
<dbReference type="InterPro" id="IPR013563">
    <property type="entry name" value="Oligopep_ABC_C"/>
</dbReference>
<evidence type="ECO:0000256" key="3">
    <source>
        <dbReference type="ARBA" id="ARBA00022448"/>
    </source>
</evidence>
<keyword evidence="7" id="KW-0472">Membrane</keyword>
<dbReference type="Pfam" id="PF00005">
    <property type="entry name" value="ABC_tran"/>
    <property type="match status" value="1"/>
</dbReference>
<dbReference type="InterPro" id="IPR003439">
    <property type="entry name" value="ABC_transporter-like_ATP-bd"/>
</dbReference>
<dbReference type="GO" id="GO:0055085">
    <property type="term" value="P:transmembrane transport"/>
    <property type="evidence" value="ECO:0007669"/>
    <property type="project" value="UniProtKB-ARBA"/>
</dbReference>
<comment type="subcellular location">
    <subcellularLocation>
        <location evidence="1">Cell inner membrane</location>
        <topology evidence="1">Peripheral membrane protein</topology>
    </subcellularLocation>
</comment>
<gene>
    <name evidence="9" type="ORF">ATL17_1253</name>
</gene>
<evidence type="ECO:0000313" key="10">
    <source>
        <dbReference type="Proteomes" id="UP000295391"/>
    </source>
</evidence>
<dbReference type="PANTHER" id="PTHR43297:SF2">
    <property type="entry name" value="DIPEPTIDE TRANSPORT ATP-BINDING PROTEIN DPPD"/>
    <property type="match status" value="1"/>
</dbReference>